<dbReference type="InterPro" id="IPR008266">
    <property type="entry name" value="Tyr_kinase_AS"/>
</dbReference>
<dbReference type="Gene3D" id="1.10.510.10">
    <property type="entry name" value="Transferase(Phosphotransferase) domain 1"/>
    <property type="match status" value="1"/>
</dbReference>
<dbReference type="InterPro" id="IPR003593">
    <property type="entry name" value="AAA+_ATPase"/>
</dbReference>
<keyword evidence="1" id="KW-0547">Nucleotide-binding</keyword>
<dbReference type="InterPro" id="IPR000719">
    <property type="entry name" value="Prot_kinase_dom"/>
</dbReference>
<dbReference type="PROSITE" id="PS50011">
    <property type="entry name" value="PROTEIN_KINASE_DOM"/>
    <property type="match status" value="1"/>
</dbReference>
<keyword evidence="4" id="KW-1185">Reference proteome</keyword>
<evidence type="ECO:0000259" key="2">
    <source>
        <dbReference type="PROSITE" id="PS50011"/>
    </source>
</evidence>
<dbReference type="Gene3D" id="3.40.50.300">
    <property type="entry name" value="P-loop containing nucleotide triphosphate hydrolases"/>
    <property type="match status" value="1"/>
</dbReference>
<sequence>MNKVQHILSKGELINEKYNVTFFLKKGSYAETYRVKDQEGKTKLLKLFMYSKLNRTQFTENGDVLEVEILKEIKHPNLVKYCDSGELLLEGQKYAYAILDFISGETLADKMKREGSLNPYEVKDIILGVLNGLNYLHSLQNPIIHNDITNLNVMLDLSGKIAIPKIIDFGYARFLSQSNKDFLKEGLNPFYQANEAFNKVFSVQSDVFSVGALYYHLLEGLPPWFVEISKYKSDTVKLEDAVIEKRKKSLKFSSITDTQTQNIISKALQPNAENRFKNIKDFIKALNGELEIQQLSSPQEASKPKLKEIKKGKGFSAIAGMQELKDTIQLDVIDALDDQERYAEYGLTIPNGMLLYGPPGCGKTFFAERMAEEIGFNFYQIKPSDIQSKWVNASQENIKNLFDEARENAPSIIFIDELDAVVPNRDNSSVNHMNTSAVNEFLAQMNNCGDEGIFIIGATNRPSSIDPAILRAGRLDKIIYLPPPDHEARELMFKLYLEKRPREIGLDYSEFAKATENYVSSDIKFLCDEASRKALKMKSRISKEILIETIAQNRSSISLKELNNYKSIKAIMEGSTANSNQRRTIGFKNN</sequence>
<feature type="domain" description="Protein kinase" evidence="2">
    <location>
        <begin position="18"/>
        <end position="290"/>
    </location>
</feature>
<evidence type="ECO:0000313" key="3">
    <source>
        <dbReference type="EMBL" id="MFD1014427.1"/>
    </source>
</evidence>
<dbReference type="Gene3D" id="1.10.8.60">
    <property type="match status" value="1"/>
</dbReference>
<proteinExistence type="inferred from homology"/>
<dbReference type="EMBL" id="JBHTKM010000001">
    <property type="protein sequence ID" value="MFD1014427.1"/>
    <property type="molecule type" value="Genomic_DNA"/>
</dbReference>
<dbReference type="PANTHER" id="PTHR23077">
    <property type="entry name" value="AAA-FAMILY ATPASE"/>
    <property type="match status" value="1"/>
</dbReference>
<dbReference type="SUPFAM" id="SSF52540">
    <property type="entry name" value="P-loop containing nucleoside triphosphate hydrolases"/>
    <property type="match status" value="1"/>
</dbReference>
<dbReference type="InterPro" id="IPR011009">
    <property type="entry name" value="Kinase-like_dom_sf"/>
</dbReference>
<dbReference type="InterPro" id="IPR003959">
    <property type="entry name" value="ATPase_AAA_core"/>
</dbReference>
<gene>
    <name evidence="3" type="ORF">ACFQ13_00725</name>
</gene>
<evidence type="ECO:0000256" key="1">
    <source>
        <dbReference type="RuleBase" id="RU003651"/>
    </source>
</evidence>
<dbReference type="CDD" id="cd14014">
    <property type="entry name" value="STKc_PknB_like"/>
    <property type="match status" value="1"/>
</dbReference>
<dbReference type="PROSITE" id="PS00109">
    <property type="entry name" value="PROTEIN_KINASE_TYR"/>
    <property type="match status" value="1"/>
</dbReference>
<dbReference type="Pfam" id="PF00069">
    <property type="entry name" value="Pkinase"/>
    <property type="match status" value="1"/>
</dbReference>
<comment type="caution">
    <text evidence="3">The sequence shown here is derived from an EMBL/GenBank/DDBJ whole genome shotgun (WGS) entry which is preliminary data.</text>
</comment>
<dbReference type="SUPFAM" id="SSF56112">
    <property type="entry name" value="Protein kinase-like (PK-like)"/>
    <property type="match status" value="1"/>
</dbReference>
<evidence type="ECO:0000313" key="4">
    <source>
        <dbReference type="Proteomes" id="UP001597086"/>
    </source>
</evidence>
<comment type="similarity">
    <text evidence="1">Belongs to the AAA ATPase family.</text>
</comment>
<dbReference type="InterPro" id="IPR027417">
    <property type="entry name" value="P-loop_NTPase"/>
</dbReference>
<dbReference type="PROSITE" id="PS00674">
    <property type="entry name" value="AAA"/>
    <property type="match status" value="1"/>
</dbReference>
<accession>A0ABW3KN84</accession>
<reference evidence="4" key="1">
    <citation type="journal article" date="2019" name="Int. J. Syst. Evol. Microbiol.">
        <title>The Global Catalogue of Microorganisms (GCM) 10K type strain sequencing project: providing services to taxonomists for standard genome sequencing and annotation.</title>
        <authorList>
            <consortium name="The Broad Institute Genomics Platform"/>
            <consortium name="The Broad Institute Genome Sequencing Center for Infectious Disease"/>
            <person name="Wu L."/>
            <person name="Ma J."/>
        </authorList>
    </citation>
    <scope>NUCLEOTIDE SEQUENCE [LARGE SCALE GENOMIC DNA]</scope>
    <source>
        <strain evidence="4">CCUG 56098</strain>
    </source>
</reference>
<dbReference type="Proteomes" id="UP001597086">
    <property type="component" value="Unassembled WGS sequence"/>
</dbReference>
<dbReference type="RefSeq" id="WP_386113178.1">
    <property type="nucleotide sequence ID" value="NZ_JBHTKM010000001.1"/>
</dbReference>
<dbReference type="InterPro" id="IPR050168">
    <property type="entry name" value="AAA_ATPase_domain"/>
</dbReference>
<protein>
    <submittedName>
        <fullName evidence="3">AAA family ATPase</fullName>
    </submittedName>
</protein>
<dbReference type="SMART" id="SM00382">
    <property type="entry name" value="AAA"/>
    <property type="match status" value="1"/>
</dbReference>
<dbReference type="Pfam" id="PF00004">
    <property type="entry name" value="AAA"/>
    <property type="match status" value="1"/>
</dbReference>
<dbReference type="InterPro" id="IPR003960">
    <property type="entry name" value="ATPase_AAA_CS"/>
</dbReference>
<name>A0ABW3KN84_9FLAO</name>
<keyword evidence="1" id="KW-0067">ATP-binding</keyword>
<organism evidence="3 4">
    <name type="scientific">Winogradskyella rapida</name>
    <dbReference type="NCBI Taxonomy" id="549701"/>
    <lineage>
        <taxon>Bacteria</taxon>
        <taxon>Pseudomonadati</taxon>
        <taxon>Bacteroidota</taxon>
        <taxon>Flavobacteriia</taxon>
        <taxon>Flavobacteriales</taxon>
        <taxon>Flavobacteriaceae</taxon>
        <taxon>Winogradskyella</taxon>
    </lineage>
</organism>